<dbReference type="RefSeq" id="WP_089890071.1">
    <property type="nucleotide sequence ID" value="NZ_FNGV01000006.1"/>
</dbReference>
<keyword evidence="1" id="KW-0482">Metalloprotease</keyword>
<dbReference type="InterPro" id="IPR034035">
    <property type="entry name" value="Astacin-like_dom"/>
</dbReference>
<protein>
    <submittedName>
        <fullName evidence="4">Astacin (Peptidase family M12A)</fullName>
    </submittedName>
</protein>
<dbReference type="AlphaFoldDB" id="A0A1G9REE7"/>
<dbReference type="GO" id="GO:0006508">
    <property type="term" value="P:proteolysis"/>
    <property type="evidence" value="ECO:0007669"/>
    <property type="project" value="UniProtKB-KW"/>
</dbReference>
<dbReference type="PANTHER" id="PTHR10127">
    <property type="entry name" value="DISCOIDIN, CUB, EGF, LAMININ , AND ZINC METALLOPROTEASE DOMAIN CONTAINING"/>
    <property type="match status" value="1"/>
</dbReference>
<gene>
    <name evidence="4" type="ORF">SAMN04488514_10691</name>
</gene>
<dbReference type="STRING" id="192904.SAMN04488514_10691"/>
<dbReference type="GO" id="GO:0004222">
    <property type="term" value="F:metalloendopeptidase activity"/>
    <property type="evidence" value="ECO:0007669"/>
    <property type="project" value="UniProtKB-UniRule"/>
</dbReference>
<dbReference type="PROSITE" id="PS51864">
    <property type="entry name" value="ASTACIN"/>
    <property type="match status" value="1"/>
</dbReference>
<dbReference type="GO" id="GO:0008270">
    <property type="term" value="F:zinc ion binding"/>
    <property type="evidence" value="ECO:0007669"/>
    <property type="project" value="UniProtKB-UniRule"/>
</dbReference>
<dbReference type="Pfam" id="PF01400">
    <property type="entry name" value="Astacin"/>
    <property type="match status" value="1"/>
</dbReference>
<dbReference type="PRINTS" id="PR00480">
    <property type="entry name" value="ASTACIN"/>
</dbReference>
<keyword evidence="1" id="KW-0479">Metal-binding</keyword>
<evidence type="ECO:0000259" key="3">
    <source>
        <dbReference type="PROSITE" id="PS51864"/>
    </source>
</evidence>
<dbReference type="InterPro" id="IPR001506">
    <property type="entry name" value="Peptidase_M12A"/>
</dbReference>
<dbReference type="OrthoDB" id="8455098at2"/>
<keyword evidence="1" id="KW-0378">Hydrolase</keyword>
<organism evidence="4 5">
    <name type="scientific">Kriegella aquimaris</name>
    <dbReference type="NCBI Taxonomy" id="192904"/>
    <lineage>
        <taxon>Bacteria</taxon>
        <taxon>Pseudomonadati</taxon>
        <taxon>Bacteroidota</taxon>
        <taxon>Flavobacteriia</taxon>
        <taxon>Flavobacteriales</taxon>
        <taxon>Flavobacteriaceae</taxon>
        <taxon>Kriegella</taxon>
    </lineage>
</organism>
<proteinExistence type="predicted"/>
<feature type="binding site" evidence="1">
    <location>
        <position position="182"/>
    </location>
    <ligand>
        <name>Zn(2+)</name>
        <dbReference type="ChEBI" id="CHEBI:29105"/>
        <note>catalytic</note>
    </ligand>
</feature>
<feature type="binding site" evidence="1">
    <location>
        <position position="192"/>
    </location>
    <ligand>
        <name>Zn(2+)</name>
        <dbReference type="ChEBI" id="CHEBI:29105"/>
        <note>catalytic</note>
    </ligand>
</feature>
<keyword evidence="1" id="KW-0862">Zinc</keyword>
<evidence type="ECO:0000256" key="2">
    <source>
        <dbReference type="SAM" id="MobiDB-lite"/>
    </source>
</evidence>
<dbReference type="PANTHER" id="PTHR10127:SF850">
    <property type="entry name" value="METALLOENDOPEPTIDASE"/>
    <property type="match status" value="1"/>
</dbReference>
<dbReference type="CDD" id="cd04280">
    <property type="entry name" value="ZnMc_astacin_like"/>
    <property type="match status" value="1"/>
</dbReference>
<dbReference type="Proteomes" id="UP000199440">
    <property type="component" value="Unassembled WGS sequence"/>
</dbReference>
<name>A0A1G9REE7_9FLAO</name>
<dbReference type="SUPFAM" id="SSF55486">
    <property type="entry name" value="Metalloproteases ('zincins'), catalytic domain"/>
    <property type="match status" value="1"/>
</dbReference>
<feature type="domain" description="Peptidase M12A" evidence="3">
    <location>
        <begin position="88"/>
        <end position="285"/>
    </location>
</feature>
<dbReference type="InterPro" id="IPR006026">
    <property type="entry name" value="Peptidase_Metallo"/>
</dbReference>
<feature type="region of interest" description="Disordered" evidence="2">
    <location>
        <begin position="474"/>
        <end position="512"/>
    </location>
</feature>
<feature type="binding site" evidence="1">
    <location>
        <position position="186"/>
    </location>
    <ligand>
        <name>Zn(2+)</name>
        <dbReference type="ChEBI" id="CHEBI:29105"/>
        <note>catalytic</note>
    </ligand>
</feature>
<dbReference type="Gene3D" id="3.40.390.10">
    <property type="entry name" value="Collagenase (Catalytic Domain)"/>
    <property type="match status" value="1"/>
</dbReference>
<evidence type="ECO:0000256" key="1">
    <source>
        <dbReference type="PROSITE-ProRule" id="PRU01211"/>
    </source>
</evidence>
<dbReference type="NCBIfam" id="NF045530">
    <property type="entry name" value="LegP"/>
    <property type="match status" value="1"/>
</dbReference>
<dbReference type="InterPro" id="IPR024079">
    <property type="entry name" value="MetalloPept_cat_dom_sf"/>
</dbReference>
<accession>A0A1G9REE7</accession>
<dbReference type="SMART" id="SM00235">
    <property type="entry name" value="ZnMc"/>
    <property type="match status" value="1"/>
</dbReference>
<sequence>MAKKNEKKSNSNSDENKAKLEWFRSSDDVRTSYIKGDTFNFKEVEYSVIEDKAIFEGDICLGSVEDLERKSSTVDSDQLSARGIAHGVGITGEEYRWPNGILPYIIDDNVTATARRNIERAIEHWRQNTHIRFIIRTPANARRYPDFIRFISADGCWSYIGRRGGRQDISIASGCGLGAAIHEIGHAVGLWHEQSREDRNRFVRVQWDNVQQGREHNFNQHIADGDDIGNYDYDSIMHYGQFAFSRNNRPTIVPLVGNPNIGQRNGLSAGDIAAVRALYPNIQPPPQTTRVFRYWGNSDHFYTTNWNELGRGRNGYAHEGVQCYIHPRPVTNTVPLFRYYNARIKDHFYTTNWRELGAGKSGWVLEQIMGYVFPKRHAGTIPLYRYWNSSIGDHFYTTSWGELGRGRNGWKFEGIQCYVFALPPADFEEIPAMSEFNQKETVQVVENVANLSDMSSFPELAEFESADLQSDSFTISNGHGKDRSNGELKVQSNGQDHEERANRTLSVKVDLD</sequence>
<dbReference type="InterPro" id="IPR043708">
    <property type="entry name" value="DUF5648"/>
</dbReference>
<dbReference type="EMBL" id="FNGV01000006">
    <property type="protein sequence ID" value="SDM21227.1"/>
    <property type="molecule type" value="Genomic_DNA"/>
</dbReference>
<evidence type="ECO:0000313" key="4">
    <source>
        <dbReference type="EMBL" id="SDM21227.1"/>
    </source>
</evidence>
<keyword evidence="5" id="KW-1185">Reference proteome</keyword>
<reference evidence="4 5" key="1">
    <citation type="submission" date="2016-10" db="EMBL/GenBank/DDBJ databases">
        <authorList>
            <person name="de Groot N.N."/>
        </authorList>
    </citation>
    <scope>NUCLEOTIDE SEQUENCE [LARGE SCALE GENOMIC DNA]</scope>
    <source>
        <strain evidence="4 5">DSM 19886</strain>
    </source>
</reference>
<feature type="active site" evidence="1">
    <location>
        <position position="183"/>
    </location>
</feature>
<comment type="caution">
    <text evidence="1">Lacks conserved residue(s) required for the propagation of feature annotation.</text>
</comment>
<dbReference type="Pfam" id="PF18885">
    <property type="entry name" value="DUF5648"/>
    <property type="match status" value="1"/>
</dbReference>
<keyword evidence="1" id="KW-0645">Protease</keyword>
<comment type="cofactor">
    <cofactor evidence="1">
        <name>Zn(2+)</name>
        <dbReference type="ChEBI" id="CHEBI:29105"/>
    </cofactor>
    <text evidence="1">Binds 1 zinc ion per subunit.</text>
</comment>
<evidence type="ECO:0000313" key="5">
    <source>
        <dbReference type="Proteomes" id="UP000199440"/>
    </source>
</evidence>